<evidence type="ECO:0000256" key="2">
    <source>
        <dbReference type="ARBA" id="ARBA00009142"/>
    </source>
</evidence>
<protein>
    <recommendedName>
        <fullName evidence="8">Probable membrane transporter protein</fullName>
    </recommendedName>
</protein>
<gene>
    <name evidence="9" type="ORF">I6H47_00415</name>
</gene>
<evidence type="ECO:0000256" key="8">
    <source>
        <dbReference type="RuleBase" id="RU363041"/>
    </source>
</evidence>
<dbReference type="AlphaFoldDB" id="A0A7T3ZZF6"/>
<feature type="transmembrane region" description="Helical" evidence="8">
    <location>
        <begin position="34"/>
        <end position="58"/>
    </location>
</feature>
<keyword evidence="6 8" id="KW-1133">Transmembrane helix</keyword>
<dbReference type="RefSeq" id="WP_198499576.1">
    <property type="nucleotide sequence ID" value="NZ_CP065989.1"/>
</dbReference>
<reference evidence="9 10" key="1">
    <citation type="submission" date="2020-12" db="EMBL/GenBank/DDBJ databases">
        <title>FDA dAtabase for Regulatory Grade micrObial Sequences (FDA-ARGOS): Supporting development and validation of Infectious Disease Dx tests.</title>
        <authorList>
            <person name="Sproer C."/>
            <person name="Gronow S."/>
            <person name="Severitt S."/>
            <person name="Schroder I."/>
            <person name="Tallon L."/>
            <person name="Sadzewicz L."/>
            <person name="Zhao X."/>
            <person name="Boylan J."/>
            <person name="Ott S."/>
            <person name="Bowen H."/>
            <person name="Vavikolanu K."/>
            <person name="Mehta A."/>
            <person name="Aluvathingal J."/>
            <person name="Nadendla S."/>
            <person name="Lowell S."/>
            <person name="Myers T."/>
            <person name="Yan Y."/>
            <person name="Sichtig H."/>
        </authorList>
    </citation>
    <scope>NUCLEOTIDE SEQUENCE [LARGE SCALE GENOMIC DNA]</scope>
    <source>
        <strain evidence="9 10">FDAARGOS_990</strain>
    </source>
</reference>
<keyword evidence="5 8" id="KW-0812">Transmembrane</keyword>
<evidence type="ECO:0000256" key="1">
    <source>
        <dbReference type="ARBA" id="ARBA00004651"/>
    </source>
</evidence>
<accession>A0A7T3ZZF6</accession>
<feature type="transmembrane region" description="Helical" evidence="8">
    <location>
        <begin position="197"/>
        <end position="217"/>
    </location>
</feature>
<dbReference type="EMBL" id="CP065989">
    <property type="protein sequence ID" value="QQB14514.1"/>
    <property type="molecule type" value="Genomic_DNA"/>
</dbReference>
<proteinExistence type="inferred from homology"/>
<evidence type="ECO:0000313" key="10">
    <source>
        <dbReference type="Proteomes" id="UP000595374"/>
    </source>
</evidence>
<dbReference type="GO" id="GO:0005886">
    <property type="term" value="C:plasma membrane"/>
    <property type="evidence" value="ECO:0007669"/>
    <property type="project" value="UniProtKB-SubCell"/>
</dbReference>
<dbReference type="Pfam" id="PF01925">
    <property type="entry name" value="TauE"/>
    <property type="match status" value="1"/>
</dbReference>
<evidence type="ECO:0000313" key="9">
    <source>
        <dbReference type="EMBL" id="QQB14514.1"/>
    </source>
</evidence>
<name>A0A7T3ZZF6_9MICO</name>
<dbReference type="PANTHER" id="PTHR30269">
    <property type="entry name" value="TRANSMEMBRANE PROTEIN YFCA"/>
    <property type="match status" value="1"/>
</dbReference>
<evidence type="ECO:0000256" key="3">
    <source>
        <dbReference type="ARBA" id="ARBA00022448"/>
    </source>
</evidence>
<evidence type="ECO:0000256" key="7">
    <source>
        <dbReference type="ARBA" id="ARBA00023136"/>
    </source>
</evidence>
<comment type="subcellular location">
    <subcellularLocation>
        <location evidence="1 8">Cell membrane</location>
        <topology evidence="1 8">Multi-pass membrane protein</topology>
    </subcellularLocation>
</comment>
<dbReference type="InterPro" id="IPR002781">
    <property type="entry name" value="TM_pro_TauE-like"/>
</dbReference>
<keyword evidence="4 8" id="KW-1003">Cell membrane</keyword>
<feature type="transmembrane region" description="Helical" evidence="8">
    <location>
        <begin position="70"/>
        <end position="89"/>
    </location>
</feature>
<keyword evidence="3" id="KW-0813">Transport</keyword>
<feature type="transmembrane region" description="Helical" evidence="8">
    <location>
        <begin position="164"/>
        <end position="185"/>
    </location>
</feature>
<feature type="transmembrane region" description="Helical" evidence="8">
    <location>
        <begin position="229"/>
        <end position="248"/>
    </location>
</feature>
<organism evidence="9 10">
    <name type="scientific">Brevibacterium casei</name>
    <dbReference type="NCBI Taxonomy" id="33889"/>
    <lineage>
        <taxon>Bacteria</taxon>
        <taxon>Bacillati</taxon>
        <taxon>Actinomycetota</taxon>
        <taxon>Actinomycetes</taxon>
        <taxon>Micrococcales</taxon>
        <taxon>Brevibacteriaceae</taxon>
        <taxon>Brevibacterium</taxon>
    </lineage>
</organism>
<feature type="transmembrane region" description="Helical" evidence="8">
    <location>
        <begin position="95"/>
        <end position="115"/>
    </location>
</feature>
<dbReference type="InterPro" id="IPR052017">
    <property type="entry name" value="TSUP"/>
</dbReference>
<keyword evidence="7 8" id="KW-0472">Membrane</keyword>
<evidence type="ECO:0000256" key="5">
    <source>
        <dbReference type="ARBA" id="ARBA00022692"/>
    </source>
</evidence>
<dbReference type="Proteomes" id="UP000595374">
    <property type="component" value="Chromosome"/>
</dbReference>
<sequence>MEPVVVLILAAVFIGALAQRITGMGFGLVSGPFLVLLLDPVSGVLLVNLCGIVAAATVFARTWREVEWPVFWKLAVGTVVGTVPGALLTTALPTASLQVLIGALIIASLAVSLLIGRVGTTMPANFGTQFSAGFVSGTMSAAAGAGGPAVSAYAVLTRWEHRPFAATLQPFLVVGTASAIIAKVIVDGGVWPQLDPAIWIGIGIVLVAGLLGGDLLAQKVAPTAARIAMIVLAFGGGAATLAKGLGLFG</sequence>
<evidence type="ECO:0000256" key="4">
    <source>
        <dbReference type="ARBA" id="ARBA00022475"/>
    </source>
</evidence>
<comment type="similarity">
    <text evidence="2 8">Belongs to the 4-toluene sulfonate uptake permease (TSUP) (TC 2.A.102) family.</text>
</comment>
<dbReference type="PANTHER" id="PTHR30269:SF37">
    <property type="entry name" value="MEMBRANE TRANSPORTER PROTEIN"/>
    <property type="match status" value="1"/>
</dbReference>
<evidence type="ECO:0000256" key="6">
    <source>
        <dbReference type="ARBA" id="ARBA00022989"/>
    </source>
</evidence>